<proteinExistence type="predicted"/>
<dbReference type="RefSeq" id="WP_191243649.1">
    <property type="nucleotide sequence ID" value="NZ_BNAU01000001.1"/>
</dbReference>
<dbReference type="EMBL" id="BNAU01000001">
    <property type="protein sequence ID" value="GHE84253.1"/>
    <property type="molecule type" value="Genomic_DNA"/>
</dbReference>
<dbReference type="PANTHER" id="PTHR33877:SF2">
    <property type="entry name" value="OS07G0170200 PROTEIN"/>
    <property type="match status" value="1"/>
</dbReference>
<comment type="caution">
    <text evidence="2">The sequence shown here is derived from an EMBL/GenBank/DDBJ whole genome shotgun (WGS) entry which is preliminary data.</text>
</comment>
<dbReference type="PANTHER" id="PTHR33877">
    <property type="entry name" value="SLL1193 PROTEIN"/>
    <property type="match status" value="1"/>
</dbReference>
<dbReference type="CDD" id="cd00085">
    <property type="entry name" value="HNHc"/>
    <property type="match status" value="1"/>
</dbReference>
<evidence type="ECO:0000313" key="3">
    <source>
        <dbReference type="Proteomes" id="UP000605897"/>
    </source>
</evidence>
<reference evidence="3" key="1">
    <citation type="journal article" date="2019" name="Int. J. Syst. Evol. Microbiol.">
        <title>The Global Catalogue of Microorganisms (GCM) 10K type strain sequencing project: providing services to taxonomists for standard genome sequencing and annotation.</title>
        <authorList>
            <consortium name="The Broad Institute Genomics Platform"/>
            <consortium name="The Broad Institute Genome Sequencing Center for Infectious Disease"/>
            <person name="Wu L."/>
            <person name="Ma J."/>
        </authorList>
    </citation>
    <scope>NUCLEOTIDE SEQUENCE [LARGE SCALE GENOMIC DNA]</scope>
    <source>
        <strain evidence="3">CGMCC 4.7677</strain>
    </source>
</reference>
<dbReference type="InterPro" id="IPR003615">
    <property type="entry name" value="HNH_nuc"/>
</dbReference>
<protein>
    <recommendedName>
        <fullName evidence="1">HNH domain-containing protein</fullName>
    </recommendedName>
</protein>
<name>A0ABQ3IH07_9PSEU</name>
<dbReference type="Gene3D" id="1.10.30.50">
    <property type="match status" value="1"/>
</dbReference>
<gene>
    <name evidence="2" type="ORF">GCM10017786_14770</name>
</gene>
<evidence type="ECO:0000259" key="1">
    <source>
        <dbReference type="Pfam" id="PF01844"/>
    </source>
</evidence>
<evidence type="ECO:0000313" key="2">
    <source>
        <dbReference type="EMBL" id="GHE84253.1"/>
    </source>
</evidence>
<dbReference type="Pfam" id="PF01844">
    <property type="entry name" value="HNH"/>
    <property type="match status" value="1"/>
</dbReference>
<accession>A0ABQ3IH07</accession>
<dbReference type="InterPro" id="IPR002711">
    <property type="entry name" value="HNH"/>
</dbReference>
<organism evidence="2 3">
    <name type="scientific">Amycolatopsis deserti</name>
    <dbReference type="NCBI Taxonomy" id="185696"/>
    <lineage>
        <taxon>Bacteria</taxon>
        <taxon>Bacillati</taxon>
        <taxon>Actinomycetota</taxon>
        <taxon>Actinomycetes</taxon>
        <taxon>Pseudonocardiales</taxon>
        <taxon>Pseudonocardiaceae</taxon>
        <taxon>Amycolatopsis</taxon>
    </lineage>
</organism>
<feature type="domain" description="HNH" evidence="1">
    <location>
        <begin position="111"/>
        <end position="144"/>
    </location>
</feature>
<dbReference type="Proteomes" id="UP000605897">
    <property type="component" value="Unassembled WGS sequence"/>
</dbReference>
<keyword evidence="3" id="KW-1185">Reference proteome</keyword>
<sequence length="200" mass="22101">MVRTTGGNAAGYPDVLHDVVRALIRQDRAAADARMGAIAEPIRPPVPRRTPSIRVRAGIFERDRYQCRYCGVPTVLTPVMRLVSTAYPREFPYHRNWKAGEVHPAIETISATHDHVIPVTRGGDPLDPGNIVTACWVCNSAKGNLPLDALGWTLRAPADDGWHGLADRYADLWEALGRPPLGADEAHWMAATRRLYPRPS</sequence>
<dbReference type="InterPro" id="IPR052892">
    <property type="entry name" value="NA-targeting_endonuclease"/>
</dbReference>